<protein>
    <recommendedName>
        <fullName evidence="4">PQQ-binding-like beta-propeller repeat protein</fullName>
    </recommendedName>
</protein>
<keyword evidence="1" id="KW-0812">Transmembrane</keyword>
<keyword evidence="3" id="KW-1185">Reference proteome</keyword>
<name>A0A2G5PD07_9MYCO</name>
<dbReference type="AlphaFoldDB" id="A0A2G5PD07"/>
<proteinExistence type="predicted"/>
<sequence>MVKPERRTRGDLIAVAAILAVIVVAAGLFWWTSDTRATDLRPAASPSSSTPKATAVPTSLRELWRAESPATLVPVIVKDNVITGAGSTMAGRDPATGEVRWSYARTDRPLCGVSYVYHWALAVYPDSRGCGQVSAISATTGERGPTRTSYADDRVTLSSDGSAALSFGDTRLEQWRSDLVRTIAFGELDARFKPVHVAVGKGCRLLSAAASSAVTAVLRDCPDSPGIRLTLLKAADNDDEPTERDVPYHALSADDGARVVAVSETTTAVYLPAPKPKLSIVDESGSEVGSLLLDQKPTSEPGPAAVSASGDYVTWWTGHSVIVMSSDTLTYKYAIPASGPDVPLGPGVIMAGRLLVPHTGGIGVYDPKTGAKERLIPVARPGSFPSIRPAVVGSTLIEQRGGTIVALG</sequence>
<evidence type="ECO:0000313" key="3">
    <source>
        <dbReference type="Proteomes" id="UP000230551"/>
    </source>
</evidence>
<keyword evidence="1" id="KW-1133">Transmembrane helix</keyword>
<reference evidence="2 3" key="1">
    <citation type="journal article" date="2017" name="Infect. Genet. Evol.">
        <title>The new phylogeny of the genus Mycobacterium: The old and the news.</title>
        <authorList>
            <person name="Tortoli E."/>
            <person name="Fedrizzi T."/>
            <person name="Meehan C.J."/>
            <person name="Trovato A."/>
            <person name="Grottola A."/>
            <person name="Giacobazzi E."/>
            <person name="Serpini G.F."/>
            <person name="Tagliazucchi S."/>
            <person name="Fabio A."/>
            <person name="Bettua C."/>
            <person name="Bertorelli R."/>
            <person name="Frascaro F."/>
            <person name="De Sanctis V."/>
            <person name="Pecorari M."/>
            <person name="Jousson O."/>
            <person name="Segata N."/>
            <person name="Cirillo D.M."/>
        </authorList>
    </citation>
    <scope>NUCLEOTIDE SEQUENCE [LARGE SCALE GENOMIC DNA]</scope>
    <source>
        <strain evidence="2 3">CIP1034565</strain>
    </source>
</reference>
<dbReference type="Gene3D" id="2.130.10.10">
    <property type="entry name" value="YVTN repeat-like/Quinoprotein amine dehydrogenase"/>
    <property type="match status" value="1"/>
</dbReference>
<evidence type="ECO:0000256" key="1">
    <source>
        <dbReference type="SAM" id="Phobius"/>
    </source>
</evidence>
<comment type="caution">
    <text evidence="2">The sequence shown here is derived from an EMBL/GenBank/DDBJ whole genome shotgun (WGS) entry which is preliminary data.</text>
</comment>
<dbReference type="Proteomes" id="UP000230551">
    <property type="component" value="Unassembled WGS sequence"/>
</dbReference>
<dbReference type="InterPro" id="IPR015943">
    <property type="entry name" value="WD40/YVTN_repeat-like_dom_sf"/>
</dbReference>
<evidence type="ECO:0000313" key="2">
    <source>
        <dbReference type="EMBL" id="PIB75903.1"/>
    </source>
</evidence>
<organism evidence="2 3">
    <name type="scientific">Mycolicibacterium brumae</name>
    <dbReference type="NCBI Taxonomy" id="85968"/>
    <lineage>
        <taxon>Bacteria</taxon>
        <taxon>Bacillati</taxon>
        <taxon>Actinomycetota</taxon>
        <taxon>Actinomycetes</taxon>
        <taxon>Mycobacteriales</taxon>
        <taxon>Mycobacteriaceae</taxon>
        <taxon>Mycolicibacterium</taxon>
    </lineage>
</organism>
<keyword evidence="1" id="KW-0472">Membrane</keyword>
<feature type="transmembrane region" description="Helical" evidence="1">
    <location>
        <begin position="12"/>
        <end position="31"/>
    </location>
</feature>
<dbReference type="SUPFAM" id="SSF50998">
    <property type="entry name" value="Quinoprotein alcohol dehydrogenase-like"/>
    <property type="match status" value="2"/>
</dbReference>
<dbReference type="InterPro" id="IPR011047">
    <property type="entry name" value="Quinoprotein_ADH-like_sf"/>
</dbReference>
<gene>
    <name evidence="2" type="ORF">CQY22_007570</name>
</gene>
<dbReference type="OrthoDB" id="5182370at2"/>
<accession>A0A2G5PD07</accession>
<dbReference type="EMBL" id="PDCN02000007">
    <property type="protein sequence ID" value="PIB75903.1"/>
    <property type="molecule type" value="Genomic_DNA"/>
</dbReference>
<evidence type="ECO:0008006" key="4">
    <source>
        <dbReference type="Google" id="ProtNLM"/>
    </source>
</evidence>
<dbReference type="RefSeq" id="WP_090590779.1">
    <property type="nucleotide sequence ID" value="NZ_CP104302.1"/>
</dbReference>
<dbReference type="STRING" id="85968.GCA_900073015_02935"/>